<feature type="non-terminal residue" evidence="1">
    <location>
        <position position="773"/>
    </location>
</feature>
<reference evidence="1" key="1">
    <citation type="journal article" date="2022" name="Int. J. Mol. Sci.">
        <title>Draft Genome of Tanacetum Coccineum: Genomic Comparison of Closely Related Tanacetum-Family Plants.</title>
        <authorList>
            <person name="Yamashiro T."/>
            <person name="Shiraishi A."/>
            <person name="Nakayama K."/>
            <person name="Satake H."/>
        </authorList>
    </citation>
    <scope>NUCLEOTIDE SEQUENCE</scope>
</reference>
<reference evidence="1" key="2">
    <citation type="submission" date="2022-01" db="EMBL/GenBank/DDBJ databases">
        <authorList>
            <person name="Yamashiro T."/>
            <person name="Shiraishi A."/>
            <person name="Satake H."/>
            <person name="Nakayama K."/>
        </authorList>
    </citation>
    <scope>NUCLEOTIDE SEQUENCE</scope>
</reference>
<keyword evidence="2" id="KW-1185">Reference proteome</keyword>
<dbReference type="GO" id="GO:0003964">
    <property type="term" value="F:RNA-directed DNA polymerase activity"/>
    <property type="evidence" value="ECO:0007669"/>
    <property type="project" value="UniProtKB-KW"/>
</dbReference>
<dbReference type="EMBL" id="BQNB010018419">
    <property type="protein sequence ID" value="GJT74191.1"/>
    <property type="molecule type" value="Genomic_DNA"/>
</dbReference>
<dbReference type="Proteomes" id="UP001151760">
    <property type="component" value="Unassembled WGS sequence"/>
</dbReference>
<dbReference type="PANTHER" id="PTHR36617">
    <property type="entry name" value="PROTEIN, PUTATIVE-RELATED"/>
    <property type="match status" value="1"/>
</dbReference>
<protein>
    <submittedName>
        <fullName evidence="1">RNA-directed DNA polymerase, eukaryota, reverse transcriptase zinc-binding domain protein</fullName>
    </submittedName>
</protein>
<proteinExistence type="predicted"/>
<gene>
    <name evidence="1" type="ORF">Tco_1040916</name>
</gene>
<name>A0ABQ5GEQ9_9ASTR</name>
<evidence type="ECO:0000313" key="1">
    <source>
        <dbReference type="EMBL" id="GJT74191.1"/>
    </source>
</evidence>
<evidence type="ECO:0000313" key="2">
    <source>
        <dbReference type="Proteomes" id="UP001151760"/>
    </source>
</evidence>
<accession>A0ABQ5GEQ9</accession>
<dbReference type="PANTHER" id="PTHR36617:SF16">
    <property type="entry name" value="OS04G0516500 PROTEIN"/>
    <property type="match status" value="1"/>
</dbReference>
<comment type="caution">
    <text evidence="1">The sequence shown here is derived from an EMBL/GenBank/DDBJ whole genome shotgun (WGS) entry which is preliminary data.</text>
</comment>
<organism evidence="1 2">
    <name type="scientific">Tanacetum coccineum</name>
    <dbReference type="NCBI Taxonomy" id="301880"/>
    <lineage>
        <taxon>Eukaryota</taxon>
        <taxon>Viridiplantae</taxon>
        <taxon>Streptophyta</taxon>
        <taxon>Embryophyta</taxon>
        <taxon>Tracheophyta</taxon>
        <taxon>Spermatophyta</taxon>
        <taxon>Magnoliopsida</taxon>
        <taxon>eudicotyledons</taxon>
        <taxon>Gunneridae</taxon>
        <taxon>Pentapetalae</taxon>
        <taxon>asterids</taxon>
        <taxon>campanulids</taxon>
        <taxon>Asterales</taxon>
        <taxon>Asteraceae</taxon>
        <taxon>Asteroideae</taxon>
        <taxon>Anthemideae</taxon>
        <taxon>Anthemidinae</taxon>
        <taxon>Tanacetum</taxon>
    </lineage>
</organism>
<keyword evidence="1" id="KW-0695">RNA-directed DNA polymerase</keyword>
<keyword evidence="1" id="KW-0808">Transferase</keyword>
<keyword evidence="1" id="KW-0548">Nucleotidyltransferase</keyword>
<sequence>MVKSSPTTCGIHVTGGVLVLFKEYVRLNHTASVAVKLSAPIDISFRRNARGGIEEHLLADLTSLMDSVTLSNSGDRWVCDLVSDGNFRVKEIRNYIDDLFLPHQAAQTRWIKYIPIKLVLRRICRWWGLDPHDWSSFQEWQSWILSIQFSSKCVLEQGAMTSIIEEKGAMTSVRWDHLDDILDKIGFGLKWRGWIRGCLTSSKASVLVNGSPTDGALFLEVRQGIAFPFFSSWLWKVFTSLSKRSSIEMLSKRLKISSRLGKLKPSQLEEGADIDDRKISWISWNQVMAHKKNGGLGVNSLYALNHALLFKWLWRFLSSRSGLWYNVIQAIHGTNGSLDNSFRSSSHGSAWIGILKAVANLKSKGIDLLDYCKIVIGNGLSTQFWHDKWFDNIVLKDKFPRLFQLETQKDILVANKLQCPDLAASFRRSPRSGIEDHQFSELSHSTSSVILSSSCDRWSWSLNGMGIFSVKSAREWIDFHVLPSSHPTSSWSKILPIKICSNCWGVGGIFTSPFLLILVPGIRDRQKVACGVVAAIEKARLYLGKGGEIMSLLPRHIFLAKRGEILKGYINHGCLKDLTSLMLEAQKFESKTVSVENSVVYGIVNACVNLGLLEKAHVFKVYDEGSSVIDKSDDELPVSVIRKRKRLIQSDRCVNNNVVDISSSDDETLVALTHKKNADDHIEKDETMDITSMNLEKLASIDAQLRLLVPGKVSEDDKLIEYDALLLDKFLDILQDLHGEDLKETVQECYELSAEYEGKRDPKKLEELGSVLT</sequence>